<dbReference type="GO" id="GO:0016020">
    <property type="term" value="C:membrane"/>
    <property type="evidence" value="ECO:0007669"/>
    <property type="project" value="UniProtKB-SubCell"/>
</dbReference>
<evidence type="ECO:0000256" key="8">
    <source>
        <dbReference type="SAM" id="MobiDB-lite"/>
    </source>
</evidence>
<dbReference type="PROSITE" id="PS00216">
    <property type="entry name" value="SUGAR_TRANSPORT_1"/>
    <property type="match status" value="1"/>
</dbReference>
<comment type="subcellular location">
    <subcellularLocation>
        <location evidence="1">Membrane</location>
        <topology evidence="1">Multi-pass membrane protein</topology>
    </subcellularLocation>
</comment>
<evidence type="ECO:0000256" key="7">
    <source>
        <dbReference type="RuleBase" id="RU003346"/>
    </source>
</evidence>
<dbReference type="GO" id="GO:0005351">
    <property type="term" value="F:carbohydrate:proton symporter activity"/>
    <property type="evidence" value="ECO:0007669"/>
    <property type="project" value="TreeGrafter"/>
</dbReference>
<evidence type="ECO:0000256" key="4">
    <source>
        <dbReference type="ARBA" id="ARBA00022692"/>
    </source>
</evidence>
<organism evidence="11 12">
    <name type="scientific">Aspergillus versicolor CBS 583.65</name>
    <dbReference type="NCBI Taxonomy" id="1036611"/>
    <lineage>
        <taxon>Eukaryota</taxon>
        <taxon>Fungi</taxon>
        <taxon>Dikarya</taxon>
        <taxon>Ascomycota</taxon>
        <taxon>Pezizomycotina</taxon>
        <taxon>Eurotiomycetes</taxon>
        <taxon>Eurotiomycetidae</taxon>
        <taxon>Eurotiales</taxon>
        <taxon>Aspergillaceae</taxon>
        <taxon>Aspergillus</taxon>
        <taxon>Aspergillus subgen. Nidulantes</taxon>
    </lineage>
</organism>
<keyword evidence="4 9" id="KW-0812">Transmembrane</keyword>
<sequence>MAPTDAGALSAKRAQFAGPAGVKGIVNNGKTTLIATFAALGGFVYGYNQGMFGQILTMTSFTARMEPWYSGTTGTRQALLTAILELGAWIGAMINGYLADAVGRRITVVIACVIFTVGVIVQACTLNKDYVLGGRFVTGIGVGAFSMLVPLYNAELAPPEVRGALVALQQLAITFGIMVSYWIGYGTNFIGGTGDGQSDAAWLVPICIQLLPSTILAVGMLAFMPQSPRHLMNRDREEECLQTLARLRNTSTDDIRVRIEFLEIKALRDFERIRVQEKFPQYQDGSFSSSFMIQFNDYLSLVTNKALFRRTVVAVLTMVFQQWNGVNAILYYAPFIFQGLGLDGNTVSLLATGVVGIVMFLATIPAVLWVDNFGRKTILIAGGIGMAASHFIVAGITGSFSGQWETHRGAGWAAVVFVWIYAISFGFSWGPVAWIIISEVFPLGMRAKGVSLGGQSNWLNNFAVAMATSPFISTSQFGAFIFFGAITTIGTIWVYFCVPETKGRTLEEMDELFGEAGFAQEDADRREKIERDIGLYALLNGEETPKEKEAPGLKAEEAGVSDEVVEDGSAPRQGA</sequence>
<evidence type="ECO:0000313" key="11">
    <source>
        <dbReference type="EMBL" id="OJJ07590.1"/>
    </source>
</evidence>
<keyword evidence="6 9" id="KW-0472">Membrane</keyword>
<evidence type="ECO:0000259" key="10">
    <source>
        <dbReference type="PROSITE" id="PS50850"/>
    </source>
</evidence>
<evidence type="ECO:0000256" key="1">
    <source>
        <dbReference type="ARBA" id="ARBA00004141"/>
    </source>
</evidence>
<dbReference type="Proteomes" id="UP000184073">
    <property type="component" value="Unassembled WGS sequence"/>
</dbReference>
<feature type="region of interest" description="Disordered" evidence="8">
    <location>
        <begin position="542"/>
        <end position="575"/>
    </location>
</feature>
<dbReference type="GeneID" id="63729170"/>
<proteinExistence type="inferred from homology"/>
<dbReference type="PROSITE" id="PS50850">
    <property type="entry name" value="MFS"/>
    <property type="match status" value="1"/>
</dbReference>
<dbReference type="RefSeq" id="XP_040673352.1">
    <property type="nucleotide sequence ID" value="XM_040813659.1"/>
</dbReference>
<reference evidence="12" key="1">
    <citation type="journal article" date="2017" name="Genome Biol.">
        <title>Comparative genomics reveals high biological diversity and specific adaptations in the industrially and medically important fungal genus Aspergillus.</title>
        <authorList>
            <person name="de Vries R.P."/>
            <person name="Riley R."/>
            <person name="Wiebenga A."/>
            <person name="Aguilar-Osorio G."/>
            <person name="Amillis S."/>
            <person name="Uchima C.A."/>
            <person name="Anderluh G."/>
            <person name="Asadollahi M."/>
            <person name="Askin M."/>
            <person name="Barry K."/>
            <person name="Battaglia E."/>
            <person name="Bayram O."/>
            <person name="Benocci T."/>
            <person name="Braus-Stromeyer S.A."/>
            <person name="Caldana C."/>
            <person name="Canovas D."/>
            <person name="Cerqueira G.C."/>
            <person name="Chen F."/>
            <person name="Chen W."/>
            <person name="Choi C."/>
            <person name="Clum A."/>
            <person name="Dos Santos R.A."/>
            <person name="Damasio A.R."/>
            <person name="Diallinas G."/>
            <person name="Emri T."/>
            <person name="Fekete E."/>
            <person name="Flipphi M."/>
            <person name="Freyberg S."/>
            <person name="Gallo A."/>
            <person name="Gournas C."/>
            <person name="Habgood R."/>
            <person name="Hainaut M."/>
            <person name="Harispe M.L."/>
            <person name="Henrissat B."/>
            <person name="Hilden K.S."/>
            <person name="Hope R."/>
            <person name="Hossain A."/>
            <person name="Karabika E."/>
            <person name="Karaffa L."/>
            <person name="Karanyi Z."/>
            <person name="Krasevec N."/>
            <person name="Kuo A."/>
            <person name="Kusch H."/>
            <person name="LaButti K."/>
            <person name="Lagendijk E.L."/>
            <person name="Lapidus A."/>
            <person name="Levasseur A."/>
            <person name="Lindquist E."/>
            <person name="Lipzen A."/>
            <person name="Logrieco A.F."/>
            <person name="MacCabe A."/>
            <person name="Maekelae M.R."/>
            <person name="Malavazi I."/>
            <person name="Melin P."/>
            <person name="Meyer V."/>
            <person name="Mielnichuk N."/>
            <person name="Miskei M."/>
            <person name="Molnar A.P."/>
            <person name="Mule G."/>
            <person name="Ngan C.Y."/>
            <person name="Orejas M."/>
            <person name="Orosz E."/>
            <person name="Ouedraogo J.P."/>
            <person name="Overkamp K.M."/>
            <person name="Park H.-S."/>
            <person name="Perrone G."/>
            <person name="Piumi F."/>
            <person name="Punt P.J."/>
            <person name="Ram A.F."/>
            <person name="Ramon A."/>
            <person name="Rauscher S."/>
            <person name="Record E."/>
            <person name="Riano-Pachon D.M."/>
            <person name="Robert V."/>
            <person name="Roehrig J."/>
            <person name="Ruller R."/>
            <person name="Salamov A."/>
            <person name="Salih N.S."/>
            <person name="Samson R.A."/>
            <person name="Sandor E."/>
            <person name="Sanguinetti M."/>
            <person name="Schuetze T."/>
            <person name="Sepcic K."/>
            <person name="Shelest E."/>
            <person name="Sherlock G."/>
            <person name="Sophianopoulou V."/>
            <person name="Squina F.M."/>
            <person name="Sun H."/>
            <person name="Susca A."/>
            <person name="Todd R.B."/>
            <person name="Tsang A."/>
            <person name="Unkles S.E."/>
            <person name="van de Wiele N."/>
            <person name="van Rossen-Uffink D."/>
            <person name="Oliveira J.V."/>
            <person name="Vesth T.C."/>
            <person name="Visser J."/>
            <person name="Yu J.-H."/>
            <person name="Zhou M."/>
            <person name="Andersen M.R."/>
            <person name="Archer D.B."/>
            <person name="Baker S.E."/>
            <person name="Benoit I."/>
            <person name="Brakhage A.A."/>
            <person name="Braus G.H."/>
            <person name="Fischer R."/>
            <person name="Frisvad J.C."/>
            <person name="Goldman G.H."/>
            <person name="Houbraken J."/>
            <person name="Oakley B."/>
            <person name="Pocsi I."/>
            <person name="Scazzocchio C."/>
            <person name="Seiboth B."/>
            <person name="vanKuyk P.A."/>
            <person name="Wortman J."/>
            <person name="Dyer P.S."/>
            <person name="Grigoriev I.V."/>
        </authorList>
    </citation>
    <scope>NUCLEOTIDE SEQUENCE [LARGE SCALE GENOMIC DNA]</scope>
    <source>
        <strain evidence="12">CBS 583.65</strain>
    </source>
</reference>
<dbReference type="InterPro" id="IPR036259">
    <property type="entry name" value="MFS_trans_sf"/>
</dbReference>
<keyword evidence="3 7" id="KW-0813">Transport</keyword>
<evidence type="ECO:0000256" key="9">
    <source>
        <dbReference type="SAM" id="Phobius"/>
    </source>
</evidence>
<comment type="similarity">
    <text evidence="2 7">Belongs to the major facilitator superfamily. Sugar transporter (TC 2.A.1.1) family.</text>
</comment>
<feature type="transmembrane region" description="Helical" evidence="9">
    <location>
        <begin position="377"/>
        <end position="400"/>
    </location>
</feature>
<dbReference type="AlphaFoldDB" id="A0A1L9Q1F8"/>
<dbReference type="Gene3D" id="1.20.1250.20">
    <property type="entry name" value="MFS general substrate transporter like domains"/>
    <property type="match status" value="1"/>
</dbReference>
<dbReference type="PANTHER" id="PTHR48022:SF2">
    <property type="entry name" value="PLASTIDIC GLUCOSE TRANSPORTER 4"/>
    <property type="match status" value="1"/>
</dbReference>
<dbReference type="InterPro" id="IPR005828">
    <property type="entry name" value="MFS_sugar_transport-like"/>
</dbReference>
<evidence type="ECO:0000256" key="5">
    <source>
        <dbReference type="ARBA" id="ARBA00022989"/>
    </source>
</evidence>
<feature type="transmembrane region" description="Helical" evidence="9">
    <location>
        <begin position="164"/>
        <end position="183"/>
    </location>
</feature>
<feature type="domain" description="Major facilitator superfamily (MFS) profile" evidence="10">
    <location>
        <begin position="34"/>
        <end position="502"/>
    </location>
</feature>
<dbReference type="PRINTS" id="PR00171">
    <property type="entry name" value="SUGRTRNSPORT"/>
</dbReference>
<dbReference type="InterPro" id="IPR050360">
    <property type="entry name" value="MFS_Sugar_Transporters"/>
</dbReference>
<dbReference type="Pfam" id="PF00083">
    <property type="entry name" value="Sugar_tr"/>
    <property type="match status" value="1"/>
</dbReference>
<evidence type="ECO:0000256" key="2">
    <source>
        <dbReference type="ARBA" id="ARBA00010992"/>
    </source>
</evidence>
<dbReference type="NCBIfam" id="TIGR00879">
    <property type="entry name" value="SP"/>
    <property type="match status" value="1"/>
</dbReference>
<feature type="transmembrane region" description="Helical" evidence="9">
    <location>
        <begin position="412"/>
        <end position="437"/>
    </location>
</feature>
<keyword evidence="5 9" id="KW-1133">Transmembrane helix</keyword>
<dbReference type="PROSITE" id="PS00217">
    <property type="entry name" value="SUGAR_TRANSPORT_2"/>
    <property type="match status" value="1"/>
</dbReference>
<dbReference type="InterPro" id="IPR003663">
    <property type="entry name" value="Sugar/inositol_transpt"/>
</dbReference>
<name>A0A1L9Q1F8_ASPVE</name>
<feature type="compositionally biased region" description="Basic and acidic residues" evidence="8">
    <location>
        <begin position="543"/>
        <end position="557"/>
    </location>
</feature>
<feature type="transmembrane region" description="Helical" evidence="9">
    <location>
        <begin position="312"/>
        <end position="337"/>
    </location>
</feature>
<dbReference type="InterPro" id="IPR005829">
    <property type="entry name" value="Sugar_transporter_CS"/>
</dbReference>
<feature type="transmembrane region" description="Helical" evidence="9">
    <location>
        <begin position="132"/>
        <end position="152"/>
    </location>
</feature>
<feature type="transmembrane region" description="Helical" evidence="9">
    <location>
        <begin position="458"/>
        <end position="473"/>
    </location>
</feature>
<dbReference type="SUPFAM" id="SSF103473">
    <property type="entry name" value="MFS general substrate transporter"/>
    <property type="match status" value="1"/>
</dbReference>
<feature type="transmembrane region" description="Helical" evidence="9">
    <location>
        <begin position="203"/>
        <end position="224"/>
    </location>
</feature>
<protein>
    <recommendedName>
        <fullName evidence="10">Major facilitator superfamily (MFS) profile domain-containing protein</fullName>
    </recommendedName>
</protein>
<dbReference type="EMBL" id="KV878137">
    <property type="protein sequence ID" value="OJJ07590.1"/>
    <property type="molecule type" value="Genomic_DNA"/>
</dbReference>
<evidence type="ECO:0000256" key="6">
    <source>
        <dbReference type="ARBA" id="ARBA00023136"/>
    </source>
</evidence>
<accession>A0A1L9Q1F8</accession>
<dbReference type="InterPro" id="IPR020846">
    <property type="entry name" value="MFS_dom"/>
</dbReference>
<feature type="transmembrane region" description="Helical" evidence="9">
    <location>
        <begin position="479"/>
        <end position="498"/>
    </location>
</feature>
<feature type="transmembrane region" description="Helical" evidence="9">
    <location>
        <begin position="349"/>
        <end position="370"/>
    </location>
</feature>
<evidence type="ECO:0000256" key="3">
    <source>
        <dbReference type="ARBA" id="ARBA00022448"/>
    </source>
</evidence>
<keyword evidence="12" id="KW-1185">Reference proteome</keyword>
<feature type="transmembrane region" description="Helical" evidence="9">
    <location>
        <begin position="78"/>
        <end position="99"/>
    </location>
</feature>
<dbReference type="OrthoDB" id="8120565at2759"/>
<dbReference type="FunFam" id="1.20.1250.20:FF:000026">
    <property type="entry name" value="MFS quinate transporter QutD"/>
    <property type="match status" value="1"/>
</dbReference>
<feature type="transmembrane region" description="Helical" evidence="9">
    <location>
        <begin position="106"/>
        <end position="126"/>
    </location>
</feature>
<evidence type="ECO:0000313" key="12">
    <source>
        <dbReference type="Proteomes" id="UP000184073"/>
    </source>
</evidence>
<gene>
    <name evidence="11" type="ORF">ASPVEDRAFT_46873</name>
</gene>
<dbReference type="VEuPathDB" id="FungiDB:ASPVEDRAFT_46873"/>
<dbReference type="PANTHER" id="PTHR48022">
    <property type="entry name" value="PLASTIDIC GLUCOSE TRANSPORTER 4"/>
    <property type="match status" value="1"/>
</dbReference>